<feature type="compositionally biased region" description="Low complexity" evidence="1">
    <location>
        <begin position="278"/>
        <end position="287"/>
    </location>
</feature>
<feature type="region of interest" description="Disordered" evidence="1">
    <location>
        <begin position="248"/>
        <end position="312"/>
    </location>
</feature>
<proteinExistence type="predicted"/>
<dbReference type="PANTHER" id="PTHR31630">
    <property type="entry name" value="PHYTANOYL-COA DIOXYGENASE-RELATED-RELATED"/>
    <property type="match status" value="1"/>
</dbReference>
<feature type="compositionally biased region" description="Basic residues" evidence="1">
    <location>
        <begin position="303"/>
        <end position="312"/>
    </location>
</feature>
<dbReference type="SUPFAM" id="SSF63829">
    <property type="entry name" value="Calcium-dependent phosphotriesterase"/>
    <property type="match status" value="1"/>
</dbReference>
<keyword evidence="3" id="KW-1185">Reference proteome</keyword>
<feature type="region of interest" description="Disordered" evidence="1">
    <location>
        <begin position="1"/>
        <end position="28"/>
    </location>
</feature>
<protein>
    <submittedName>
        <fullName evidence="2">Uncharacterized protein</fullName>
    </submittedName>
</protein>
<reference evidence="2" key="1">
    <citation type="submission" date="2023-06" db="EMBL/GenBank/DDBJ databases">
        <title>Survivors Of The Sea: Transcriptome response of Skeletonema marinoi to long-term dormancy.</title>
        <authorList>
            <person name="Pinder M.I.M."/>
            <person name="Kourtchenko O."/>
            <person name="Robertson E.K."/>
            <person name="Larsson T."/>
            <person name="Maumus F."/>
            <person name="Osuna-Cruz C.M."/>
            <person name="Vancaester E."/>
            <person name="Stenow R."/>
            <person name="Vandepoele K."/>
            <person name="Ploug H."/>
            <person name="Bruchert V."/>
            <person name="Godhe A."/>
            <person name="Topel M."/>
        </authorList>
    </citation>
    <scope>NUCLEOTIDE SEQUENCE</scope>
    <source>
        <strain evidence="2">R05AC</strain>
    </source>
</reference>
<organism evidence="2 3">
    <name type="scientific">Skeletonema marinoi</name>
    <dbReference type="NCBI Taxonomy" id="267567"/>
    <lineage>
        <taxon>Eukaryota</taxon>
        <taxon>Sar</taxon>
        <taxon>Stramenopiles</taxon>
        <taxon>Ochrophyta</taxon>
        <taxon>Bacillariophyta</taxon>
        <taxon>Coscinodiscophyceae</taxon>
        <taxon>Thalassiosirophycidae</taxon>
        <taxon>Thalassiosirales</taxon>
        <taxon>Skeletonemataceae</taxon>
        <taxon>Skeletonema</taxon>
        <taxon>Skeletonema marinoi-dohrnii complex</taxon>
    </lineage>
</organism>
<feature type="region of interest" description="Disordered" evidence="1">
    <location>
        <begin position="146"/>
        <end position="171"/>
    </location>
</feature>
<comment type="caution">
    <text evidence="2">The sequence shown here is derived from an EMBL/GenBank/DDBJ whole genome shotgun (WGS) entry which is preliminary data.</text>
</comment>
<evidence type="ECO:0000313" key="2">
    <source>
        <dbReference type="EMBL" id="KAK1737405.1"/>
    </source>
</evidence>
<name>A0AAD8Y228_9STRA</name>
<dbReference type="PANTHER" id="PTHR31630:SF6">
    <property type="entry name" value="PHYTANOYL-COA DIOXYGENASE-RELATED"/>
    <property type="match status" value="1"/>
</dbReference>
<evidence type="ECO:0000313" key="3">
    <source>
        <dbReference type="Proteomes" id="UP001224775"/>
    </source>
</evidence>
<dbReference type="AlphaFoldDB" id="A0AAD8Y228"/>
<dbReference type="EMBL" id="JATAAI010000025">
    <property type="protein sequence ID" value="KAK1737405.1"/>
    <property type="molecule type" value="Genomic_DNA"/>
</dbReference>
<feature type="compositionally biased region" description="Gly residues" evidence="1">
    <location>
        <begin position="1"/>
        <end position="14"/>
    </location>
</feature>
<accession>A0AAD8Y228</accession>
<sequence>MNASTDGGGGGGGSGHDEKDDDTNTTVNSSIIHNPLIQHLTTNNHPPPSSAINDSIQPSSSFHVNQAVHDLQTKGYHHIPSILTNDECSDAMSQLWEFVSDVSGGCVLRDDPKSWYSGEEVSLLDCHGDDAIIVDEQSTACREETVANDDDDDDDMDPWPFSYTGSNDSAHDDDMMQSLGAGYLLGNVRELLASRVFEPLFGTDELLSSKEGFAFCRPMIVDLDKYKENDDDGDEVGSGGARYLVWNGRQNRTNDQQSSLDVDQDDDRGVASQEQDNDASNGDNNNNNDDDSKSMSATTSKKQYNKLQKKLNKQQRYKDLTGLCHIRAAVPFTDQTIDQDCNGGHFLCYPHSYSTTSTAQSGLTRGTDKVGERIYAKRGDVILWRSDLVHATVAPSLTLNVDDINRADNGDDELFGYRGSREFGAVSYCSMLPVEAVKEYNLYSVPKRKMHKKMQQQHCATEVENETMQTKYKELTDQKLEAYRTGRTGDHHPEVENWLPHQRVTMWNAHLHGDSNDANIYDDVRLIPPRLLQRPKFRLGAPKLTLRQAELYGLLSYRNRQTSDDDTCSGCDQNEARRKEIERAVSRGVRFVEGVYKDKDMNAVGPWTVKDGRFSDEWGLDTSYNLSNKRVPICQANMELLTPCSENGQAIALSGQDKYLGGMASPCGRYIYGVPGHAKQLIQVDVNTRKVETIGPEYHGEFKWLRGVEIPATDMGKNEDGSFAYPSGCCLALPCNSPDGCVLKVDPATGSVSTFITDPIPNGAETGWLYHGDPRLETTTYIGPEFTGKAKWYGGLLMADGCIYGVPHNSSGVLKIDPTTDEVNVLAEGTLPEGQWKWHGGLASLDGKKFIGFPNNEDSILVFDVEKQKVYTAGDGSVIRSGNHRVPQDGGYKYLGGSLTLDGKFAYLFPCDAEYVLKFNMETDQCQLVGPHLTEGENKFQNGFVGRDGCIYGCPQRASGVLRIIPPGVKRCDKNGSPLPDDEEYVDVMYCGDDMVGCKDKMEGGVLGMDG</sequence>
<dbReference type="Proteomes" id="UP001224775">
    <property type="component" value="Unassembled WGS sequence"/>
</dbReference>
<feature type="compositionally biased region" description="Acidic residues" evidence="1">
    <location>
        <begin position="146"/>
        <end position="157"/>
    </location>
</feature>
<evidence type="ECO:0000256" key="1">
    <source>
        <dbReference type="SAM" id="MobiDB-lite"/>
    </source>
</evidence>
<gene>
    <name evidence="2" type="ORF">QTG54_011691</name>
</gene>